<evidence type="ECO:0000313" key="3">
    <source>
        <dbReference type="EMBL" id="OXA62270.1"/>
    </source>
</evidence>
<dbReference type="Proteomes" id="UP000198287">
    <property type="component" value="Unassembled WGS sequence"/>
</dbReference>
<evidence type="ECO:0000313" key="4">
    <source>
        <dbReference type="Proteomes" id="UP000198287"/>
    </source>
</evidence>
<feature type="compositionally biased region" description="Basic and acidic residues" evidence="1">
    <location>
        <begin position="26"/>
        <end position="36"/>
    </location>
</feature>
<gene>
    <name evidence="3" type="ORF">Fcan01_03917</name>
</gene>
<accession>A0A226EYI1</accession>
<reference evidence="3 4" key="1">
    <citation type="submission" date="2015-12" db="EMBL/GenBank/DDBJ databases">
        <title>The genome of Folsomia candida.</title>
        <authorList>
            <person name="Faddeeva A."/>
            <person name="Derks M.F."/>
            <person name="Anvar Y."/>
            <person name="Smit S."/>
            <person name="Van Straalen N."/>
            <person name="Roelofs D."/>
        </authorList>
    </citation>
    <scope>NUCLEOTIDE SEQUENCE [LARGE SCALE GENOMIC DNA]</scope>
    <source>
        <strain evidence="3 4">VU population</strain>
        <tissue evidence="3">Whole body</tissue>
    </source>
</reference>
<organism evidence="3 4">
    <name type="scientific">Folsomia candida</name>
    <name type="common">Springtail</name>
    <dbReference type="NCBI Taxonomy" id="158441"/>
    <lineage>
        <taxon>Eukaryota</taxon>
        <taxon>Metazoa</taxon>
        <taxon>Ecdysozoa</taxon>
        <taxon>Arthropoda</taxon>
        <taxon>Hexapoda</taxon>
        <taxon>Collembola</taxon>
        <taxon>Entomobryomorpha</taxon>
        <taxon>Isotomoidea</taxon>
        <taxon>Isotomidae</taxon>
        <taxon>Proisotominae</taxon>
        <taxon>Folsomia</taxon>
    </lineage>
</organism>
<dbReference type="AlphaFoldDB" id="A0A226EYI1"/>
<sequence length="144" mass="16372">MPTPRERNNYMEENRTGDKTPQPVDTTKETRKEEMQCTHSQSPPPLTYLSLLHLLLQVPLVLSSPPSLAPSQNKIPPATFSYREKNPLPRTHHGHHPLLQEKRDIKQANFWSGFLGAWHLSICSLLLMNASHFDKPNGNPTAFT</sequence>
<name>A0A226EYI1_FOLCA</name>
<comment type="caution">
    <text evidence="3">The sequence shown here is derived from an EMBL/GenBank/DDBJ whole genome shotgun (WGS) entry which is preliminary data.</text>
</comment>
<evidence type="ECO:0000256" key="2">
    <source>
        <dbReference type="SAM" id="Phobius"/>
    </source>
</evidence>
<keyword evidence="2" id="KW-0472">Membrane</keyword>
<evidence type="ECO:0000256" key="1">
    <source>
        <dbReference type="SAM" id="MobiDB-lite"/>
    </source>
</evidence>
<feature type="compositionally biased region" description="Basic and acidic residues" evidence="1">
    <location>
        <begin position="1"/>
        <end position="18"/>
    </location>
</feature>
<proteinExistence type="predicted"/>
<keyword evidence="2" id="KW-1133">Transmembrane helix</keyword>
<feature type="region of interest" description="Disordered" evidence="1">
    <location>
        <begin position="1"/>
        <end position="43"/>
    </location>
</feature>
<keyword evidence="2" id="KW-0812">Transmembrane</keyword>
<protein>
    <submittedName>
        <fullName evidence="3">Uncharacterized protein</fullName>
    </submittedName>
</protein>
<dbReference type="EMBL" id="LNIX01000001">
    <property type="protein sequence ID" value="OXA62270.1"/>
    <property type="molecule type" value="Genomic_DNA"/>
</dbReference>
<keyword evidence="4" id="KW-1185">Reference proteome</keyword>
<feature type="transmembrane region" description="Helical" evidence="2">
    <location>
        <begin position="108"/>
        <end position="128"/>
    </location>
</feature>